<sequence>MSVTIVSGLPGAGKTSVARALAGRRDRGVHLDTDDVGECFIVAGLVLPGGNPADEAERQLALRRTNICALAANFAADGFDVFVSDVVLWPGLFADYARLLGGPPRLVILDPDAASIASRDAGRDKQVAAAWSHLKADLDAWTDAPGLRLDSTALDLGQTVDEVDHWLRAQG</sequence>
<reference evidence="2" key="1">
    <citation type="submission" date="2017-02" db="EMBL/GenBank/DDBJ databases">
        <title>Tessaracoccus aquaemaris sp. nov., isolated from the intestine of a Korean rockfish, Sebastes schlegelii, in a marine aquaculture pond.</title>
        <authorList>
            <person name="Tak E.J."/>
            <person name="Bae J.-W."/>
        </authorList>
    </citation>
    <scope>NUCLEOTIDE SEQUENCE [LARGE SCALE GENOMIC DNA]</scope>
    <source>
        <strain evidence="2">NSG39</strain>
    </source>
</reference>
<dbReference type="Gene3D" id="3.40.50.300">
    <property type="entry name" value="P-loop containing nucleotide triphosphate hydrolases"/>
    <property type="match status" value="1"/>
</dbReference>
<dbReference type="RefSeq" id="WP_158522676.1">
    <property type="nucleotide sequence ID" value="NZ_CP019606.1"/>
</dbReference>
<dbReference type="Proteomes" id="UP000188145">
    <property type="component" value="Chromosome"/>
</dbReference>
<dbReference type="KEGG" id="tes:BW730_14125"/>
<proteinExistence type="predicted"/>
<dbReference type="InterPro" id="IPR027417">
    <property type="entry name" value="P-loop_NTPase"/>
</dbReference>
<dbReference type="AlphaFoldDB" id="A0A1Q2CQY4"/>
<dbReference type="STRING" id="1332264.BW730_14125"/>
<keyword evidence="2" id="KW-1185">Reference proteome</keyword>
<dbReference type="SUPFAM" id="SSF52540">
    <property type="entry name" value="P-loop containing nucleoside triphosphate hydrolases"/>
    <property type="match status" value="1"/>
</dbReference>
<dbReference type="OrthoDB" id="9811893at2"/>
<gene>
    <name evidence="1" type="ORF">BW730_14125</name>
</gene>
<accession>A0A1Q2CQY4</accession>
<name>A0A1Q2CQY4_9ACTN</name>
<organism evidence="1 2">
    <name type="scientific">Tessaracoccus aquimaris</name>
    <dbReference type="NCBI Taxonomy" id="1332264"/>
    <lineage>
        <taxon>Bacteria</taxon>
        <taxon>Bacillati</taxon>
        <taxon>Actinomycetota</taxon>
        <taxon>Actinomycetes</taxon>
        <taxon>Propionibacteriales</taxon>
        <taxon>Propionibacteriaceae</taxon>
        <taxon>Tessaracoccus</taxon>
    </lineage>
</organism>
<evidence type="ECO:0008006" key="3">
    <source>
        <dbReference type="Google" id="ProtNLM"/>
    </source>
</evidence>
<dbReference type="EMBL" id="CP019606">
    <property type="protein sequence ID" value="AQP48475.1"/>
    <property type="molecule type" value="Genomic_DNA"/>
</dbReference>
<protein>
    <recommendedName>
        <fullName evidence="3">Phosphotransferase</fullName>
    </recommendedName>
</protein>
<dbReference type="Pfam" id="PF13671">
    <property type="entry name" value="AAA_33"/>
    <property type="match status" value="1"/>
</dbReference>
<evidence type="ECO:0000313" key="2">
    <source>
        <dbReference type="Proteomes" id="UP000188145"/>
    </source>
</evidence>
<evidence type="ECO:0000313" key="1">
    <source>
        <dbReference type="EMBL" id="AQP48475.1"/>
    </source>
</evidence>